<dbReference type="PATRIC" id="fig|927665.4.peg.2108"/>
<dbReference type="SUPFAM" id="SSF56507">
    <property type="entry name" value="Methionine synthase activation domain-like"/>
    <property type="match status" value="1"/>
</dbReference>
<dbReference type="HOGENOM" id="CLU_079580_1_0_10"/>
<organism evidence="2 3">
    <name type="scientific">Parabacteroides goldsteinii DSM 19448 = WAL 12034</name>
    <dbReference type="NCBI Taxonomy" id="927665"/>
    <lineage>
        <taxon>Bacteria</taxon>
        <taxon>Pseudomonadati</taxon>
        <taxon>Bacteroidota</taxon>
        <taxon>Bacteroidia</taxon>
        <taxon>Bacteroidales</taxon>
        <taxon>Tannerellaceae</taxon>
        <taxon>Parabacteroides</taxon>
    </lineage>
</organism>
<proteinExistence type="predicted"/>
<comment type="caution">
    <text evidence="2">The sequence shown here is derived from an EMBL/GenBank/DDBJ whole genome shotgun (WGS) entry which is preliminary data.</text>
</comment>
<evidence type="ECO:0000313" key="2">
    <source>
        <dbReference type="EMBL" id="KKB56082.1"/>
    </source>
</evidence>
<name>A0A0F5JF56_9BACT</name>
<dbReference type="AlphaFoldDB" id="A0A0F5JF56"/>
<evidence type="ECO:0000313" key="3">
    <source>
        <dbReference type="Proteomes" id="UP000033047"/>
    </source>
</evidence>
<sequence>MFRSYTFSFEEVRPEIPVLMEYLQIPDSESYALVSEIVEKTFDELKDSKEIIGGYRVLDCPEVNMREGIVACSAGYLHTGRKISGYMKGSGRIALFLCTAGKIFTGLSQAYQQNGDFLEAFVVESIGSATVENAMDKVQQYLEEDMTEQGKKITNRYSPGYCEWALSGQRDLFAYIGDHPTGITINESCLMQPIKSVSGIIGIGDEVRKRPYGCDICNSASCAYRNIRRKKH</sequence>
<protein>
    <recommendedName>
        <fullName evidence="1">AdoMet activation domain-containing protein</fullName>
    </recommendedName>
</protein>
<dbReference type="InterPro" id="IPR004223">
    <property type="entry name" value="VitB12-dep_Met_synth_activ_dom"/>
</dbReference>
<dbReference type="GO" id="GO:0008705">
    <property type="term" value="F:methionine synthase activity"/>
    <property type="evidence" value="ECO:0007669"/>
    <property type="project" value="InterPro"/>
</dbReference>
<dbReference type="Gene3D" id="3.40.109.40">
    <property type="match status" value="1"/>
</dbReference>
<gene>
    <name evidence="2" type="ORF">HMPREF1535_02055</name>
</gene>
<dbReference type="Pfam" id="PF02965">
    <property type="entry name" value="Met_synt_B12"/>
    <property type="match status" value="1"/>
</dbReference>
<feature type="domain" description="AdoMet activation" evidence="1">
    <location>
        <begin position="92"/>
        <end position="207"/>
    </location>
</feature>
<dbReference type="EMBL" id="AQHV01000011">
    <property type="protein sequence ID" value="KKB56082.1"/>
    <property type="molecule type" value="Genomic_DNA"/>
</dbReference>
<accession>A0A0F5JF56</accession>
<dbReference type="STRING" id="927665.HMPREF1535_02055"/>
<dbReference type="InterPro" id="IPR037010">
    <property type="entry name" value="VitB12-dep_Met_synth_activ_sf"/>
</dbReference>
<reference evidence="2 3" key="1">
    <citation type="submission" date="2013-04" db="EMBL/GenBank/DDBJ databases">
        <title>The Genome Sequence of Parabacteroides goldsteinii DSM 19448.</title>
        <authorList>
            <consortium name="The Broad Institute Genomics Platform"/>
            <person name="Earl A."/>
            <person name="Ward D."/>
            <person name="Feldgarden M."/>
            <person name="Gevers D."/>
            <person name="Martens E."/>
            <person name="Sakamoto M."/>
            <person name="Benno Y."/>
            <person name="Song Y."/>
            <person name="Liu C."/>
            <person name="Lee J."/>
            <person name="Bolanos M."/>
            <person name="Vaisanen M.L."/>
            <person name="Finegold S.M."/>
            <person name="Walker B."/>
            <person name="Young S."/>
            <person name="Zeng Q."/>
            <person name="Gargeya S."/>
            <person name="Fitzgerald M."/>
            <person name="Haas B."/>
            <person name="Abouelleil A."/>
            <person name="Allen A.W."/>
            <person name="Alvarado L."/>
            <person name="Arachchi H.M."/>
            <person name="Berlin A.M."/>
            <person name="Chapman S.B."/>
            <person name="Gainer-Dewar J."/>
            <person name="Goldberg J."/>
            <person name="Griggs A."/>
            <person name="Gujja S."/>
            <person name="Hansen M."/>
            <person name="Howarth C."/>
            <person name="Imamovic A."/>
            <person name="Ireland A."/>
            <person name="Larimer J."/>
            <person name="McCowan C."/>
            <person name="Murphy C."/>
            <person name="Pearson M."/>
            <person name="Poon T.W."/>
            <person name="Priest M."/>
            <person name="Roberts A."/>
            <person name="Saif S."/>
            <person name="Shea T."/>
            <person name="Sisk P."/>
            <person name="Sykes S."/>
            <person name="Wortman J."/>
            <person name="Nusbaum C."/>
            <person name="Birren B."/>
        </authorList>
    </citation>
    <scope>NUCLEOTIDE SEQUENCE [LARGE SCALE GENOMIC DNA]</scope>
    <source>
        <strain evidence="2 3">DSM 19448</strain>
    </source>
</reference>
<dbReference type="Proteomes" id="UP000033047">
    <property type="component" value="Unassembled WGS sequence"/>
</dbReference>
<evidence type="ECO:0000259" key="1">
    <source>
        <dbReference type="Pfam" id="PF02965"/>
    </source>
</evidence>